<dbReference type="RefSeq" id="WP_083039964.1">
    <property type="nucleotide sequence ID" value="NZ_CP020557.1"/>
</dbReference>
<evidence type="ECO:0008006" key="4">
    <source>
        <dbReference type="Google" id="ProtNLM"/>
    </source>
</evidence>
<dbReference type="Pfam" id="PF01944">
    <property type="entry name" value="SpoIIM"/>
    <property type="match status" value="1"/>
</dbReference>
<dbReference type="Proteomes" id="UP000192727">
    <property type="component" value="Chromosome"/>
</dbReference>
<dbReference type="PANTHER" id="PTHR35337">
    <property type="entry name" value="SLR1478 PROTEIN"/>
    <property type="match status" value="1"/>
</dbReference>
<gene>
    <name evidence="2" type="ORF">B7C51_11260</name>
</gene>
<organism evidence="2 3">
    <name type="scientific">Paenibacillus larvae subsp. pulvifaciens</name>
    <dbReference type="NCBI Taxonomy" id="1477"/>
    <lineage>
        <taxon>Bacteria</taxon>
        <taxon>Bacillati</taxon>
        <taxon>Bacillota</taxon>
        <taxon>Bacilli</taxon>
        <taxon>Bacillales</taxon>
        <taxon>Paenibacillaceae</taxon>
        <taxon>Paenibacillus</taxon>
    </lineage>
</organism>
<dbReference type="InterPro" id="IPR002798">
    <property type="entry name" value="SpoIIM-like"/>
</dbReference>
<dbReference type="EMBL" id="CP020557">
    <property type="protein sequence ID" value="ARF68264.1"/>
    <property type="molecule type" value="Genomic_DNA"/>
</dbReference>
<evidence type="ECO:0000313" key="3">
    <source>
        <dbReference type="Proteomes" id="UP000192727"/>
    </source>
</evidence>
<evidence type="ECO:0000256" key="1">
    <source>
        <dbReference type="SAM" id="Phobius"/>
    </source>
</evidence>
<proteinExistence type="predicted"/>
<feature type="transmembrane region" description="Helical" evidence="1">
    <location>
        <begin position="49"/>
        <end position="71"/>
    </location>
</feature>
<sequence>MRLNILLVVVSLFAVLFFFLGFVFPGDLEKESTYEHPGFMQLALHNLKAEITSIFFGIVTLGVYSITYLFINFISMGLITSTSLMEASLPKVLNMFIAHGIFEIPAMILTASLGIYAPWKMVAMLKRRKPDYLIFRKMANIFAIIFLLTITAALIESFITPALIGVD</sequence>
<keyword evidence="1" id="KW-1133">Transmembrane helix</keyword>
<name>A0A1V0USX5_9BACL</name>
<keyword evidence="1" id="KW-0812">Transmembrane</keyword>
<keyword evidence="1" id="KW-0472">Membrane</keyword>
<reference evidence="2 3" key="1">
    <citation type="submission" date="2017-03" db="EMBL/GenBank/DDBJ databases">
        <title>Paenibacillus larvae genome sequencing.</title>
        <authorList>
            <person name="Dingman D.W."/>
        </authorList>
    </citation>
    <scope>NUCLEOTIDE SEQUENCE [LARGE SCALE GENOMIC DNA]</scope>
    <source>
        <strain evidence="2 3">SAG 10367</strain>
    </source>
</reference>
<evidence type="ECO:0000313" key="2">
    <source>
        <dbReference type="EMBL" id="ARF68264.1"/>
    </source>
</evidence>
<accession>A0A1V0USX5</accession>
<feature type="transmembrane region" description="Helical" evidence="1">
    <location>
        <begin position="139"/>
        <end position="164"/>
    </location>
</feature>
<feature type="transmembrane region" description="Helical" evidence="1">
    <location>
        <begin position="92"/>
        <end position="119"/>
    </location>
</feature>
<dbReference type="PANTHER" id="PTHR35337:SF1">
    <property type="entry name" value="SLR1478 PROTEIN"/>
    <property type="match status" value="1"/>
</dbReference>
<protein>
    <recommendedName>
        <fullName evidence="4">Stage II sporulation protein M</fullName>
    </recommendedName>
</protein>
<dbReference type="AlphaFoldDB" id="A0A1V0USX5"/>